<sequence length="116" mass="13275">MKGIIKKVLALFLPPVFPGSAQINPACKIHPVQLWIFFRKHPSDVIQDSLLLRRFSKCFAADRLFHHMQIVCKKAVGQIAFTEKICVLRLDLFRSIPAINHRTVPVDLLFGRKNTV</sequence>
<protein>
    <submittedName>
        <fullName evidence="1">Uncharacterized protein</fullName>
    </submittedName>
</protein>
<gene>
    <name evidence="1" type="ORF">IAD03_10265</name>
</gene>
<accession>A0A9D1FTZ9</accession>
<evidence type="ECO:0000313" key="2">
    <source>
        <dbReference type="Proteomes" id="UP000824141"/>
    </source>
</evidence>
<comment type="caution">
    <text evidence="1">The sequence shown here is derived from an EMBL/GenBank/DDBJ whole genome shotgun (WGS) entry which is preliminary data.</text>
</comment>
<dbReference type="AlphaFoldDB" id="A0A9D1FTZ9"/>
<dbReference type="EMBL" id="DVJM01000229">
    <property type="protein sequence ID" value="HIS79739.1"/>
    <property type="molecule type" value="Genomic_DNA"/>
</dbReference>
<organism evidence="1 2">
    <name type="scientific">Candidatus Caccousia stercoris</name>
    <dbReference type="NCBI Taxonomy" id="2840723"/>
    <lineage>
        <taxon>Bacteria</taxon>
        <taxon>Bacillati</taxon>
        <taxon>Bacillota</taxon>
        <taxon>Clostridia</taxon>
        <taxon>Eubacteriales</taxon>
        <taxon>Oscillospiraceae</taxon>
        <taxon>Oscillospiraceae incertae sedis</taxon>
        <taxon>Candidatus Caccousia</taxon>
    </lineage>
</organism>
<evidence type="ECO:0000313" key="1">
    <source>
        <dbReference type="EMBL" id="HIS79739.1"/>
    </source>
</evidence>
<name>A0A9D1FTZ9_9FIRM</name>
<reference evidence="1" key="1">
    <citation type="submission" date="2020-10" db="EMBL/GenBank/DDBJ databases">
        <authorList>
            <person name="Gilroy R."/>
        </authorList>
    </citation>
    <scope>NUCLEOTIDE SEQUENCE</scope>
    <source>
        <strain evidence="1">6086</strain>
    </source>
</reference>
<proteinExistence type="predicted"/>
<reference evidence="1" key="2">
    <citation type="journal article" date="2021" name="PeerJ">
        <title>Extensive microbial diversity within the chicken gut microbiome revealed by metagenomics and culture.</title>
        <authorList>
            <person name="Gilroy R."/>
            <person name="Ravi A."/>
            <person name="Getino M."/>
            <person name="Pursley I."/>
            <person name="Horton D.L."/>
            <person name="Alikhan N.F."/>
            <person name="Baker D."/>
            <person name="Gharbi K."/>
            <person name="Hall N."/>
            <person name="Watson M."/>
            <person name="Adriaenssens E.M."/>
            <person name="Foster-Nyarko E."/>
            <person name="Jarju S."/>
            <person name="Secka A."/>
            <person name="Antonio M."/>
            <person name="Oren A."/>
            <person name="Chaudhuri R.R."/>
            <person name="La Ragione R."/>
            <person name="Hildebrand F."/>
            <person name="Pallen M.J."/>
        </authorList>
    </citation>
    <scope>NUCLEOTIDE SEQUENCE</scope>
    <source>
        <strain evidence="1">6086</strain>
    </source>
</reference>
<dbReference type="Proteomes" id="UP000824141">
    <property type="component" value="Unassembled WGS sequence"/>
</dbReference>